<protein>
    <recommendedName>
        <fullName evidence="1">NmrA-like domain-containing protein</fullName>
    </recommendedName>
</protein>
<dbReference type="Proteomes" id="UP001479436">
    <property type="component" value="Unassembled WGS sequence"/>
</dbReference>
<dbReference type="Gene3D" id="3.40.50.720">
    <property type="entry name" value="NAD(P)-binding Rossmann-like Domain"/>
    <property type="match status" value="1"/>
</dbReference>
<sequence>MVFAIVGASGQTGSACVDTLLSQGKKVRVLIRRPELESKFLQKGCEVAVGSLTDLDFVTSAFQGTEGVYLYTPPTYDQPDFLSAAQNIIDICTSAVIATKPKHVVVLSTIGGELSEGTGVIVTGYLLERSLLKVNTKETGVTIIRAATFMENFKPLMNVAREKGIFPSMFLPIEKKYAMIGIQDIGECAAEQLIAGPTGHKIVNLETSTRVSAQDFAKAIGKALHKDVVPIGVPQDQWKATYLQQGMPENVANGMVKVMKGFVENRIVFQEDKTTVYGKREVDEVVSSWL</sequence>
<dbReference type="Gene3D" id="3.90.25.10">
    <property type="entry name" value="UDP-galactose 4-epimerase, domain 1"/>
    <property type="match status" value="1"/>
</dbReference>
<accession>A0ABR2WNI1</accession>
<dbReference type="SUPFAM" id="SSF51735">
    <property type="entry name" value="NAD(P)-binding Rossmann-fold domains"/>
    <property type="match status" value="1"/>
</dbReference>
<keyword evidence="3" id="KW-1185">Reference proteome</keyword>
<organism evidence="2 3">
    <name type="scientific">Basidiobolus ranarum</name>
    <dbReference type="NCBI Taxonomy" id="34480"/>
    <lineage>
        <taxon>Eukaryota</taxon>
        <taxon>Fungi</taxon>
        <taxon>Fungi incertae sedis</taxon>
        <taxon>Zoopagomycota</taxon>
        <taxon>Entomophthoromycotina</taxon>
        <taxon>Basidiobolomycetes</taxon>
        <taxon>Basidiobolales</taxon>
        <taxon>Basidiobolaceae</taxon>
        <taxon>Basidiobolus</taxon>
    </lineage>
</organism>
<gene>
    <name evidence="2" type="ORF">K7432_010609</name>
</gene>
<dbReference type="PANTHER" id="PTHR43162">
    <property type="match status" value="1"/>
</dbReference>
<feature type="domain" description="NmrA-like" evidence="1">
    <location>
        <begin position="4"/>
        <end position="262"/>
    </location>
</feature>
<name>A0ABR2WNI1_9FUNG</name>
<dbReference type="EMBL" id="JASJQH010000742">
    <property type="protein sequence ID" value="KAK9763064.1"/>
    <property type="molecule type" value="Genomic_DNA"/>
</dbReference>
<proteinExistence type="predicted"/>
<dbReference type="InterPro" id="IPR036291">
    <property type="entry name" value="NAD(P)-bd_dom_sf"/>
</dbReference>
<evidence type="ECO:0000259" key="1">
    <source>
        <dbReference type="Pfam" id="PF05368"/>
    </source>
</evidence>
<dbReference type="InterPro" id="IPR051604">
    <property type="entry name" value="Ergot_Alk_Oxidoreductase"/>
</dbReference>
<evidence type="ECO:0000313" key="3">
    <source>
        <dbReference type="Proteomes" id="UP001479436"/>
    </source>
</evidence>
<dbReference type="Pfam" id="PF05368">
    <property type="entry name" value="NmrA"/>
    <property type="match status" value="1"/>
</dbReference>
<reference evidence="2 3" key="1">
    <citation type="submission" date="2023-04" db="EMBL/GenBank/DDBJ databases">
        <title>Genome of Basidiobolus ranarum AG-B5.</title>
        <authorList>
            <person name="Stajich J.E."/>
            <person name="Carter-House D."/>
            <person name="Gryganskyi A."/>
        </authorList>
    </citation>
    <scope>NUCLEOTIDE SEQUENCE [LARGE SCALE GENOMIC DNA]</scope>
    <source>
        <strain evidence="2 3">AG-B5</strain>
    </source>
</reference>
<dbReference type="InterPro" id="IPR008030">
    <property type="entry name" value="NmrA-like"/>
</dbReference>
<evidence type="ECO:0000313" key="2">
    <source>
        <dbReference type="EMBL" id="KAK9763064.1"/>
    </source>
</evidence>
<comment type="caution">
    <text evidence="2">The sequence shown here is derived from an EMBL/GenBank/DDBJ whole genome shotgun (WGS) entry which is preliminary data.</text>
</comment>
<dbReference type="PANTHER" id="PTHR43162:SF1">
    <property type="entry name" value="PRESTALK A DIFFERENTIATION PROTEIN A"/>
    <property type="match status" value="1"/>
</dbReference>